<gene>
    <name evidence="1" type="ORF">ACFFGN_35295</name>
</gene>
<proteinExistence type="predicted"/>
<dbReference type="Proteomes" id="UP001589890">
    <property type="component" value="Unassembled WGS sequence"/>
</dbReference>
<sequence length="86" mass="9195">MSHPRPGQNINKLSRTVTAFRGSGDRCVAASGDLKTVRNRTASGNATSAEYRFMAPSEDDLVICPEMLISAFMVTSGVYAEISKPG</sequence>
<dbReference type="EMBL" id="JBHLTC010000053">
    <property type="protein sequence ID" value="MFC0629385.1"/>
    <property type="molecule type" value="Genomic_DNA"/>
</dbReference>
<comment type="caution">
    <text evidence="1">The sequence shown here is derived from an EMBL/GenBank/DDBJ whole genome shotgun (WGS) entry which is preliminary data.</text>
</comment>
<reference evidence="1 2" key="1">
    <citation type="submission" date="2024-09" db="EMBL/GenBank/DDBJ databases">
        <authorList>
            <person name="Sun Q."/>
            <person name="Mori K."/>
        </authorList>
    </citation>
    <scope>NUCLEOTIDE SEQUENCE [LARGE SCALE GENOMIC DNA]</scope>
    <source>
        <strain evidence="1 2">CGMCC 1.15906</strain>
    </source>
</reference>
<accession>A0ABV6QXM3</accession>
<evidence type="ECO:0000313" key="2">
    <source>
        <dbReference type="Proteomes" id="UP001589890"/>
    </source>
</evidence>
<keyword evidence="2" id="KW-1185">Reference proteome</keyword>
<protein>
    <submittedName>
        <fullName evidence="1">Uncharacterized protein</fullName>
    </submittedName>
</protein>
<name>A0ABV6QXM3_9ACTN</name>
<dbReference type="RefSeq" id="WP_380057372.1">
    <property type="nucleotide sequence ID" value="NZ_JBHLTC010000053.1"/>
</dbReference>
<organism evidence="1 2">
    <name type="scientific">Kribbella deserti</name>
    <dbReference type="NCBI Taxonomy" id="1926257"/>
    <lineage>
        <taxon>Bacteria</taxon>
        <taxon>Bacillati</taxon>
        <taxon>Actinomycetota</taxon>
        <taxon>Actinomycetes</taxon>
        <taxon>Propionibacteriales</taxon>
        <taxon>Kribbellaceae</taxon>
        <taxon>Kribbella</taxon>
    </lineage>
</organism>
<evidence type="ECO:0000313" key="1">
    <source>
        <dbReference type="EMBL" id="MFC0629385.1"/>
    </source>
</evidence>